<sequence length="105" mass="12247">MLFYLIIFLLSVGGIIMIIRRNREEFVSFNFAEFMDGLVDDAAEAWHSHLRERSLTFLEKRLREARIWVLKTESMLFRTASKIRGIKERNGNPENGNGASDEILK</sequence>
<evidence type="ECO:0000313" key="1">
    <source>
        <dbReference type="EMBL" id="OGF87317.1"/>
    </source>
</evidence>
<name>A0A1F5XHG7_9BACT</name>
<dbReference type="EMBL" id="MFIF01000006">
    <property type="protein sequence ID" value="OGF87317.1"/>
    <property type="molecule type" value="Genomic_DNA"/>
</dbReference>
<organism evidence="1 2">
    <name type="scientific">Candidatus Giovannonibacteria bacterium RIFCSPLOWO2_01_FULL_46_32</name>
    <dbReference type="NCBI Taxonomy" id="1798353"/>
    <lineage>
        <taxon>Bacteria</taxon>
        <taxon>Candidatus Giovannoniibacteriota</taxon>
    </lineage>
</organism>
<accession>A0A1F5XHG7</accession>
<gene>
    <name evidence="1" type="ORF">A3B19_03795</name>
</gene>
<dbReference type="Proteomes" id="UP000177346">
    <property type="component" value="Unassembled WGS sequence"/>
</dbReference>
<dbReference type="AlphaFoldDB" id="A0A1F5XHG7"/>
<evidence type="ECO:0000313" key="2">
    <source>
        <dbReference type="Proteomes" id="UP000177346"/>
    </source>
</evidence>
<proteinExistence type="predicted"/>
<protein>
    <submittedName>
        <fullName evidence="1">Uncharacterized protein</fullName>
    </submittedName>
</protein>
<reference evidence="1 2" key="1">
    <citation type="journal article" date="2016" name="Nat. Commun.">
        <title>Thousands of microbial genomes shed light on interconnected biogeochemical processes in an aquifer system.</title>
        <authorList>
            <person name="Anantharaman K."/>
            <person name="Brown C.T."/>
            <person name="Hug L.A."/>
            <person name="Sharon I."/>
            <person name="Castelle C.J."/>
            <person name="Probst A.J."/>
            <person name="Thomas B.C."/>
            <person name="Singh A."/>
            <person name="Wilkins M.J."/>
            <person name="Karaoz U."/>
            <person name="Brodie E.L."/>
            <person name="Williams K.H."/>
            <person name="Hubbard S.S."/>
            <person name="Banfield J.F."/>
        </authorList>
    </citation>
    <scope>NUCLEOTIDE SEQUENCE [LARGE SCALE GENOMIC DNA]</scope>
</reference>
<comment type="caution">
    <text evidence="1">The sequence shown here is derived from an EMBL/GenBank/DDBJ whole genome shotgun (WGS) entry which is preliminary data.</text>
</comment>